<sequence length="95" mass="9721">MAVIVDASIQGKLQFPIMSNVVTGNDKPDFGRGTSQMINVTDKNASKINQAKGVPAIPAQVKGQSEGAKQGQAVARANSVSVGDAIKGQNINATA</sequence>
<proteinExistence type="predicted"/>
<dbReference type="AlphaFoldDB" id="A0A3B1C973"/>
<reference evidence="1" key="1">
    <citation type="submission" date="2018-06" db="EMBL/GenBank/DDBJ databases">
        <authorList>
            <person name="Zhirakovskaya E."/>
        </authorList>
    </citation>
    <scope>NUCLEOTIDE SEQUENCE</scope>
</reference>
<protein>
    <submittedName>
        <fullName evidence="1">Uncharacterized protein</fullName>
    </submittedName>
</protein>
<name>A0A3B1C973_9ZZZZ</name>
<gene>
    <name evidence="1" type="ORF">MNBD_NITROSPINAE03-1963</name>
</gene>
<dbReference type="EMBL" id="UOGB01000264">
    <property type="protein sequence ID" value="VAX23221.1"/>
    <property type="molecule type" value="Genomic_DNA"/>
</dbReference>
<evidence type="ECO:0000313" key="1">
    <source>
        <dbReference type="EMBL" id="VAX23221.1"/>
    </source>
</evidence>
<organism evidence="1">
    <name type="scientific">hydrothermal vent metagenome</name>
    <dbReference type="NCBI Taxonomy" id="652676"/>
    <lineage>
        <taxon>unclassified sequences</taxon>
        <taxon>metagenomes</taxon>
        <taxon>ecological metagenomes</taxon>
    </lineage>
</organism>
<accession>A0A3B1C973</accession>